<reference evidence="1 2" key="1">
    <citation type="submission" date="2019-06" db="EMBL/GenBank/DDBJ databases">
        <title>Genomic Encyclopedia of Type Strains, Phase IV (KMG-V): Genome sequencing to study the core and pangenomes of soil and plant-associated prokaryotes.</title>
        <authorList>
            <person name="Whitman W."/>
        </authorList>
    </citation>
    <scope>NUCLEOTIDE SEQUENCE [LARGE SCALE GENOMIC DNA]</scope>
    <source>
        <strain evidence="1 2">BR 11865</strain>
    </source>
</reference>
<evidence type="ECO:0000313" key="2">
    <source>
        <dbReference type="Proteomes" id="UP000316545"/>
    </source>
</evidence>
<gene>
    <name evidence="1" type="ORF">FBZ88_12740</name>
</gene>
<organism evidence="1 2">
    <name type="scientific">Nitrospirillum amazonense</name>
    <dbReference type="NCBI Taxonomy" id="28077"/>
    <lineage>
        <taxon>Bacteria</taxon>
        <taxon>Pseudomonadati</taxon>
        <taxon>Pseudomonadota</taxon>
        <taxon>Alphaproteobacteria</taxon>
        <taxon>Rhodospirillales</taxon>
        <taxon>Azospirillaceae</taxon>
        <taxon>Nitrospirillum</taxon>
    </lineage>
</organism>
<dbReference type="AlphaFoldDB" id="A0A560F5Z4"/>
<sequence>MADGYPEGIDCLWIAMDQGGRVGAFITAGEGPVPGQAFGFEAFTAFSLEEMLLALGVSTPATLLVDVPRPDSFLALASRGVFVYDWGEFHHNSVGDYHSYRLVAVPEKPIAIAALLPDIAEIASAIHFPDVSFGRALVIDPRDTMACEESAA</sequence>
<accession>A0A560F5Z4</accession>
<keyword evidence="2" id="KW-1185">Reference proteome</keyword>
<dbReference type="EMBL" id="VITO01000027">
    <property type="protein sequence ID" value="TWB17043.1"/>
    <property type="molecule type" value="Genomic_DNA"/>
</dbReference>
<dbReference type="Proteomes" id="UP000316545">
    <property type="component" value="Unassembled WGS sequence"/>
</dbReference>
<name>A0A560F5Z4_9PROT</name>
<evidence type="ECO:0000313" key="1">
    <source>
        <dbReference type="EMBL" id="TWB17043.1"/>
    </source>
</evidence>
<dbReference type="RefSeq" id="WP_145620059.1">
    <property type="nucleotide sequence ID" value="NZ_JAYNFR010000037.1"/>
</dbReference>
<proteinExistence type="predicted"/>
<comment type="caution">
    <text evidence="1">The sequence shown here is derived from an EMBL/GenBank/DDBJ whole genome shotgun (WGS) entry which is preliminary data.</text>
</comment>
<protein>
    <submittedName>
        <fullName evidence="1">Uncharacterized protein</fullName>
    </submittedName>
</protein>